<dbReference type="AlphaFoldDB" id="X6N696"/>
<dbReference type="Proteomes" id="UP000023152">
    <property type="component" value="Unassembled WGS sequence"/>
</dbReference>
<dbReference type="GO" id="GO:0005634">
    <property type="term" value="C:nucleus"/>
    <property type="evidence" value="ECO:0007669"/>
    <property type="project" value="UniProtKB-SubCell"/>
</dbReference>
<evidence type="ECO:0000256" key="3">
    <source>
        <dbReference type="ARBA" id="ARBA00004496"/>
    </source>
</evidence>
<reference evidence="7 8" key="1">
    <citation type="journal article" date="2013" name="Curr. Biol.">
        <title>The Genome of the Foraminiferan Reticulomyxa filosa.</title>
        <authorList>
            <person name="Glockner G."/>
            <person name="Hulsmann N."/>
            <person name="Schleicher M."/>
            <person name="Noegel A.A."/>
            <person name="Eichinger L."/>
            <person name="Gallinger C."/>
            <person name="Pawlowski J."/>
            <person name="Sierra R."/>
            <person name="Euteneuer U."/>
            <person name="Pillet L."/>
            <person name="Moustafa A."/>
            <person name="Platzer M."/>
            <person name="Groth M."/>
            <person name="Szafranski K."/>
            <person name="Schliwa M."/>
        </authorList>
    </citation>
    <scope>NUCLEOTIDE SEQUENCE [LARGE SCALE GENOMIC DNA]</scope>
</reference>
<dbReference type="Pfam" id="PF14713">
    <property type="entry name" value="DUF4464"/>
    <property type="match status" value="2"/>
</dbReference>
<dbReference type="PANTHER" id="PTHR33588">
    <property type="entry name" value="CILIA- AND FLAGELLA-ASSOCIATED PROTEIN 299"/>
    <property type="match status" value="1"/>
</dbReference>
<comment type="function">
    <text evidence="1">May be involved in spermatogenesis.</text>
</comment>
<dbReference type="PANTHER" id="PTHR33588:SF1">
    <property type="entry name" value="CILIA- AND FLAGELLA-ASSOCIATED PROTEIN 299"/>
    <property type="match status" value="1"/>
</dbReference>
<evidence type="ECO:0000313" key="7">
    <source>
        <dbReference type="EMBL" id="ETO21551.1"/>
    </source>
</evidence>
<proteinExistence type="predicted"/>
<evidence type="ECO:0000313" key="8">
    <source>
        <dbReference type="Proteomes" id="UP000023152"/>
    </source>
</evidence>
<dbReference type="OMA" id="HTNATIY"/>
<name>X6N696_RETFI</name>
<keyword evidence="5" id="KW-0963">Cytoplasm</keyword>
<dbReference type="EMBL" id="ASPP01011509">
    <property type="protein sequence ID" value="ETO21551.1"/>
    <property type="molecule type" value="Genomic_DNA"/>
</dbReference>
<keyword evidence="8" id="KW-1185">Reference proteome</keyword>
<comment type="caution">
    <text evidence="7">The sequence shown here is derived from an EMBL/GenBank/DDBJ whole genome shotgun (WGS) entry which is preliminary data.</text>
</comment>
<comment type="subcellular location">
    <subcellularLocation>
        <location evidence="3">Cytoplasm</location>
    </subcellularLocation>
    <subcellularLocation>
        <location evidence="2">Nucleus</location>
    </subcellularLocation>
</comment>
<evidence type="ECO:0000256" key="1">
    <source>
        <dbReference type="ARBA" id="ARBA00003056"/>
    </source>
</evidence>
<gene>
    <name evidence="7" type="ORF">RFI_15651</name>
</gene>
<evidence type="ECO:0000256" key="6">
    <source>
        <dbReference type="ARBA" id="ARBA00023242"/>
    </source>
</evidence>
<sequence>MKPSTNKQEEKNISDKILTQYCTYEDYLDEQVTEKDLYYLQVGFVVKLVELGYRGNGDTLSRKEFEKKKRELAEQSKPIFQIQKLLSSAGQDLTNNIFLQELAKREEAVRSGKLTTIIFLRCFNKKSQEISGYIDYGHRLQMEDFVPYFERKKKLRPKPSDLSYYNWETQVVNSNDSLNFQVISDFTSFTNVDKITTESCGIEPTESENKKASKFSVVNNCTIGLQFKNKTDRKTINVDPSCKSVGDNSFRYQIESTDYLQIVIFDHSTRRMT</sequence>
<evidence type="ECO:0000256" key="5">
    <source>
        <dbReference type="ARBA" id="ARBA00022490"/>
    </source>
</evidence>
<organism evidence="7 8">
    <name type="scientific">Reticulomyxa filosa</name>
    <dbReference type="NCBI Taxonomy" id="46433"/>
    <lineage>
        <taxon>Eukaryota</taxon>
        <taxon>Sar</taxon>
        <taxon>Rhizaria</taxon>
        <taxon>Retaria</taxon>
        <taxon>Foraminifera</taxon>
        <taxon>Monothalamids</taxon>
        <taxon>Reticulomyxidae</taxon>
        <taxon>Reticulomyxa</taxon>
    </lineage>
</organism>
<dbReference type="InterPro" id="IPR027887">
    <property type="entry name" value="DUF4464"/>
</dbReference>
<evidence type="ECO:0000256" key="2">
    <source>
        <dbReference type="ARBA" id="ARBA00004123"/>
    </source>
</evidence>
<evidence type="ECO:0000256" key="4">
    <source>
        <dbReference type="ARBA" id="ARBA00021436"/>
    </source>
</evidence>
<accession>X6N696</accession>
<protein>
    <recommendedName>
        <fullName evidence="4">Cilia- and flagella-associated protein 299</fullName>
    </recommendedName>
</protein>
<dbReference type="OrthoDB" id="2136125at2759"/>
<keyword evidence="6" id="KW-0539">Nucleus</keyword>
<dbReference type="GO" id="GO:0005737">
    <property type="term" value="C:cytoplasm"/>
    <property type="evidence" value="ECO:0007669"/>
    <property type="project" value="UniProtKB-SubCell"/>
</dbReference>